<evidence type="ECO:0000256" key="1">
    <source>
        <dbReference type="SAM" id="MobiDB-lite"/>
    </source>
</evidence>
<keyword evidence="3" id="KW-1185">Reference proteome</keyword>
<evidence type="ECO:0000313" key="2">
    <source>
        <dbReference type="EMBL" id="MBQ0923985.1"/>
    </source>
</evidence>
<dbReference type="InterPro" id="IPR023606">
    <property type="entry name" value="CoA-Trfase_III_dom_1_sf"/>
</dbReference>
<feature type="region of interest" description="Disordered" evidence="1">
    <location>
        <begin position="471"/>
        <end position="512"/>
    </location>
</feature>
<dbReference type="GO" id="GO:0016740">
    <property type="term" value="F:transferase activity"/>
    <property type="evidence" value="ECO:0007669"/>
    <property type="project" value="UniProtKB-KW"/>
</dbReference>
<accession>A0ABS5DCM3</accession>
<organism evidence="2 3">
    <name type="scientific">Saccharopolyspora endophytica</name>
    <dbReference type="NCBI Taxonomy" id="543886"/>
    <lineage>
        <taxon>Bacteria</taxon>
        <taxon>Bacillati</taxon>
        <taxon>Actinomycetota</taxon>
        <taxon>Actinomycetes</taxon>
        <taxon>Pseudonocardiales</taxon>
        <taxon>Pseudonocardiaceae</taxon>
        <taxon>Saccharopolyspora</taxon>
    </lineage>
</organism>
<dbReference type="PANTHER" id="PTHR48228:SF4">
    <property type="entry name" value="BLR3030 PROTEIN"/>
    <property type="match status" value="1"/>
</dbReference>
<proteinExistence type="predicted"/>
<dbReference type="SUPFAM" id="SSF89796">
    <property type="entry name" value="CoA-transferase family III (CaiB/BaiF)"/>
    <property type="match status" value="2"/>
</dbReference>
<reference evidence="2 3" key="1">
    <citation type="submission" date="2021-04" db="EMBL/GenBank/DDBJ databases">
        <title>Whole-genome sequencing of Saccharopolyspora endophytica KCTC 19397.</title>
        <authorList>
            <person name="Ay H."/>
            <person name="Saygin H."/>
            <person name="Sahin N."/>
        </authorList>
    </citation>
    <scope>NUCLEOTIDE SEQUENCE [LARGE SCALE GENOMIC DNA]</scope>
    <source>
        <strain evidence="2 3">KCTC 19397</strain>
    </source>
</reference>
<dbReference type="InterPro" id="IPR003673">
    <property type="entry name" value="CoA-Trfase_fam_III"/>
</dbReference>
<dbReference type="Proteomes" id="UP000674084">
    <property type="component" value="Unassembled WGS sequence"/>
</dbReference>
<dbReference type="PANTHER" id="PTHR48228">
    <property type="entry name" value="SUCCINYL-COA--D-CITRAMALATE COA-TRANSFERASE"/>
    <property type="match status" value="1"/>
</dbReference>
<gene>
    <name evidence="2" type="ORF">KBO27_08535</name>
</gene>
<evidence type="ECO:0000313" key="3">
    <source>
        <dbReference type="Proteomes" id="UP000674084"/>
    </source>
</evidence>
<dbReference type="RefSeq" id="WP_210969432.1">
    <property type="nucleotide sequence ID" value="NZ_JAGPXE010000003.1"/>
</dbReference>
<dbReference type="InterPro" id="IPR050509">
    <property type="entry name" value="CoA-transferase_III"/>
</dbReference>
<dbReference type="Pfam" id="PF02515">
    <property type="entry name" value="CoA_transf_3"/>
    <property type="match status" value="1"/>
</dbReference>
<name>A0ABS5DCM3_9PSEU</name>
<keyword evidence="2" id="KW-0808">Transferase</keyword>
<dbReference type="EMBL" id="JAGPXE010000003">
    <property type="protein sequence ID" value="MBQ0923985.1"/>
    <property type="molecule type" value="Genomic_DNA"/>
</dbReference>
<sequence>MTLTDRIAKAVTAPRTDDDFDVHAELTEVLAGIGMSPADTGGQVRFPGADPVVPSTLRLGGAAAITLAAKSAAIARLWRLRGGEGQDIEVDLRTAPHRLCPFYDRKWELLNGYPGAGDPNQAFGFRFYPTADDRWVMPLNLYPKIKAGAQRLLGVPEDSEAVAAATGRWNARDLEEAGAEAGVVMPMLRSAEEVLTEPQHTEHFAEMPLVEIERIGDAEPEAPAPGVEQPLSGVRALGMGHVIAGAGTGRALALHGADVLNLWRPGEFEHEGAYMSANVGVRSATIDPREHRHAVAELLAGADVFYANRRPGYLDEIGLSPAEAAELRPGIVHATTTLNGERGPWADRVGFDQTAGSLVGMMNLEGDGTRPMLPPILVVNDYIVSWLLTAGITAALTRRATEGGSWRVHVSLTRAALWILSLGVFDRSYAFEVAGRGEQHAYLDPETFTADTPLGRYQGVTDQVRMTATPGHYRDVLLPRGSSRPQWLRPRDPSRTAGGSGPERPRRRGRAK</sequence>
<dbReference type="Gene3D" id="3.40.50.10540">
    <property type="entry name" value="Crotonobetainyl-coa:carnitine coa-transferase, domain 1"/>
    <property type="match status" value="1"/>
</dbReference>
<comment type="caution">
    <text evidence="2">The sequence shown here is derived from an EMBL/GenBank/DDBJ whole genome shotgun (WGS) entry which is preliminary data.</text>
</comment>
<protein>
    <submittedName>
        <fullName evidence="2">CoA transferase</fullName>
    </submittedName>
</protein>